<accession>A0A429XJU1</accession>
<protein>
    <submittedName>
        <fullName evidence="2">Uncharacterized protein</fullName>
    </submittedName>
</protein>
<keyword evidence="1" id="KW-0472">Membrane</keyword>
<name>A0A429XJU1_9RICK</name>
<dbReference type="Proteomes" id="UP000279470">
    <property type="component" value="Unassembled WGS sequence"/>
</dbReference>
<dbReference type="RefSeq" id="WP_126044785.1">
    <property type="nucleotide sequence ID" value="NZ_RXFM01000043.1"/>
</dbReference>
<feature type="transmembrane region" description="Helical" evidence="1">
    <location>
        <begin position="12"/>
        <end position="34"/>
    </location>
</feature>
<dbReference type="AlphaFoldDB" id="A0A429XJU1"/>
<comment type="caution">
    <text evidence="2">The sequence shown here is derived from an EMBL/GenBank/DDBJ whole genome shotgun (WGS) entry which is preliminary data.</text>
</comment>
<organism evidence="2 3">
    <name type="scientific">Candidatus Aquarickettsia rohweri</name>
    <dbReference type="NCBI Taxonomy" id="2602574"/>
    <lineage>
        <taxon>Bacteria</taxon>
        <taxon>Pseudomonadati</taxon>
        <taxon>Pseudomonadota</taxon>
        <taxon>Alphaproteobacteria</taxon>
        <taxon>Rickettsiales</taxon>
        <taxon>Candidatus Midichloriaceae</taxon>
        <taxon>Candidatus Aquarickettsia</taxon>
    </lineage>
</organism>
<evidence type="ECO:0000256" key="1">
    <source>
        <dbReference type="SAM" id="Phobius"/>
    </source>
</evidence>
<evidence type="ECO:0000313" key="2">
    <source>
        <dbReference type="EMBL" id="RST66359.1"/>
    </source>
</evidence>
<gene>
    <name evidence="2" type="ORF">EIC27_03665</name>
</gene>
<proteinExistence type="predicted"/>
<evidence type="ECO:0000313" key="3">
    <source>
        <dbReference type="Proteomes" id="UP000279470"/>
    </source>
</evidence>
<keyword evidence="3" id="KW-1185">Reference proteome</keyword>
<feature type="transmembrane region" description="Helical" evidence="1">
    <location>
        <begin position="284"/>
        <end position="308"/>
    </location>
</feature>
<keyword evidence="1" id="KW-0812">Transmembrane</keyword>
<sequence length="483" mass="57355">MKKNIEKSLTFLLNKRFIMIIYSIAFITIVIFQYRSYIEQIIRNEITDLSHYVRARLSVAKNYSYDNFQLIEYIDKNNLFNNNIKHILDNNRAKKLFFLDEIYKYDSVNQDLFFTGINESKISIQNLKTNPTILQCIKNKGNIKFGQIYINDHYEIVSCYRGDKYVYLRLINFRKLVRRIKDKYSFSKNYRILISDKYNRILYVINDSAKVLDKNLANIPYLKEGMVFLSKNKEKRYTRISGYGLFEKSYSLVSFRDKSFKIFVEEISSFNLQNIINFLKFDKLLIIIDLIIFLILASCVLVGIIYPLNRISNSLKKYMKLEGDKNLSNLKVIDILKHDYLKLQNQYKNIYLKYHFVSKFLKKFIVNYKDNYKDIVHNFNTPLHQIQLSIQSIESEHSNTVVDNKKIKIIDKASKQLLANCELFFSDKKLLRYSLDSKKSNVCLAEIIKDLLNTIFNMSTYDNLRISKISLLLIQLLLRIKSL</sequence>
<dbReference type="EMBL" id="RXFM01000043">
    <property type="protein sequence ID" value="RST66359.1"/>
    <property type="molecule type" value="Genomic_DNA"/>
</dbReference>
<keyword evidence="1" id="KW-1133">Transmembrane helix</keyword>
<reference evidence="3" key="1">
    <citation type="submission" date="2018-11" db="EMBL/GenBank/DDBJ databases">
        <title>Phylogenetic, genomic, and biogeographic characterization of a novel and ubiquitous marine invertebrate-associated Rickettsiales parasite, Candidatus Marinoinvertebrata rohwerii, gen. nov., sp. nov.</title>
        <authorList>
            <person name="Klinges J.G."/>
            <person name="Rosales S.M."/>
            <person name="Mcminds R."/>
            <person name="Shaver E.C."/>
            <person name="Shantz A."/>
            <person name="Peters E.C."/>
            <person name="Burkepile D.E."/>
            <person name="Silliman B.R."/>
            <person name="Vega Thurber R.L."/>
        </authorList>
    </citation>
    <scope>NUCLEOTIDE SEQUENCE [LARGE SCALE GENOMIC DNA]</scope>
    <source>
        <strain evidence="3">a_cerv_44</strain>
    </source>
</reference>